<dbReference type="Proteomes" id="UP000814140">
    <property type="component" value="Unassembled WGS sequence"/>
</dbReference>
<name>A0ACB8T2I7_9AGAM</name>
<reference evidence="1" key="2">
    <citation type="journal article" date="2022" name="New Phytol.">
        <title>Evolutionary transition to the ectomycorrhizal habit in the genomes of a hyperdiverse lineage of mushroom-forming fungi.</title>
        <authorList>
            <person name="Looney B."/>
            <person name="Miyauchi S."/>
            <person name="Morin E."/>
            <person name="Drula E."/>
            <person name="Courty P.E."/>
            <person name="Kohler A."/>
            <person name="Kuo A."/>
            <person name="LaButti K."/>
            <person name="Pangilinan J."/>
            <person name="Lipzen A."/>
            <person name="Riley R."/>
            <person name="Andreopoulos W."/>
            <person name="He G."/>
            <person name="Johnson J."/>
            <person name="Nolan M."/>
            <person name="Tritt A."/>
            <person name="Barry K.W."/>
            <person name="Grigoriev I.V."/>
            <person name="Nagy L.G."/>
            <person name="Hibbett D."/>
            <person name="Henrissat B."/>
            <person name="Matheny P.B."/>
            <person name="Labbe J."/>
            <person name="Martin F.M."/>
        </authorList>
    </citation>
    <scope>NUCLEOTIDE SEQUENCE</scope>
    <source>
        <strain evidence="1">HHB10654</strain>
    </source>
</reference>
<sequence length="175" mass="19494">MAIIAQDRPHGPTTSLAAIRCLVSWGAADSAGELDRKRGCYRWIGQPDAQNSYSMLCYALRHGSKSRVSAAYCGLTKVVRFTQCYVANTHASSADSTWNIQNCAIGCQCQESRLQHLEAICRVSRWCRTGTRTQTMCQCHPGMSRGVRLESDLSIAILAGKRVGFQLWRRLQCDF</sequence>
<dbReference type="EMBL" id="MU277204">
    <property type="protein sequence ID" value="KAI0063054.1"/>
    <property type="molecule type" value="Genomic_DNA"/>
</dbReference>
<comment type="caution">
    <text evidence="1">The sequence shown here is derived from an EMBL/GenBank/DDBJ whole genome shotgun (WGS) entry which is preliminary data.</text>
</comment>
<accession>A0ACB8T2I7</accession>
<evidence type="ECO:0000313" key="1">
    <source>
        <dbReference type="EMBL" id="KAI0063054.1"/>
    </source>
</evidence>
<gene>
    <name evidence="1" type="ORF">BV25DRAFT_436294</name>
</gene>
<reference evidence="1" key="1">
    <citation type="submission" date="2021-03" db="EMBL/GenBank/DDBJ databases">
        <authorList>
            <consortium name="DOE Joint Genome Institute"/>
            <person name="Ahrendt S."/>
            <person name="Looney B.P."/>
            <person name="Miyauchi S."/>
            <person name="Morin E."/>
            <person name="Drula E."/>
            <person name="Courty P.E."/>
            <person name="Chicoki N."/>
            <person name="Fauchery L."/>
            <person name="Kohler A."/>
            <person name="Kuo A."/>
            <person name="Labutti K."/>
            <person name="Pangilinan J."/>
            <person name="Lipzen A."/>
            <person name="Riley R."/>
            <person name="Andreopoulos W."/>
            <person name="He G."/>
            <person name="Johnson J."/>
            <person name="Barry K.W."/>
            <person name="Grigoriev I.V."/>
            <person name="Nagy L."/>
            <person name="Hibbett D."/>
            <person name="Henrissat B."/>
            <person name="Matheny P.B."/>
            <person name="Labbe J."/>
            <person name="Martin F."/>
        </authorList>
    </citation>
    <scope>NUCLEOTIDE SEQUENCE</scope>
    <source>
        <strain evidence="1">HHB10654</strain>
    </source>
</reference>
<organism evidence="1 2">
    <name type="scientific">Artomyces pyxidatus</name>
    <dbReference type="NCBI Taxonomy" id="48021"/>
    <lineage>
        <taxon>Eukaryota</taxon>
        <taxon>Fungi</taxon>
        <taxon>Dikarya</taxon>
        <taxon>Basidiomycota</taxon>
        <taxon>Agaricomycotina</taxon>
        <taxon>Agaricomycetes</taxon>
        <taxon>Russulales</taxon>
        <taxon>Auriscalpiaceae</taxon>
        <taxon>Artomyces</taxon>
    </lineage>
</organism>
<keyword evidence="2" id="KW-1185">Reference proteome</keyword>
<proteinExistence type="predicted"/>
<evidence type="ECO:0000313" key="2">
    <source>
        <dbReference type="Proteomes" id="UP000814140"/>
    </source>
</evidence>
<protein>
    <submittedName>
        <fullName evidence="1">Uncharacterized protein</fullName>
    </submittedName>
</protein>